<proteinExistence type="predicted"/>
<dbReference type="EMBL" id="MF479730">
    <property type="protein sequence ID" value="ASU00662.1"/>
    <property type="molecule type" value="Genomic_DNA"/>
</dbReference>
<evidence type="ECO:0000313" key="1">
    <source>
        <dbReference type="EMBL" id="ASU00662.1"/>
    </source>
</evidence>
<dbReference type="RefSeq" id="YP_009613113.1">
    <property type="nucleotide sequence ID" value="NC_042019.1"/>
</dbReference>
<reference evidence="1 2" key="1">
    <citation type="submission" date="2017-07" db="EMBL/GenBank/DDBJ databases">
        <title>In vitro design and evaluation of phage cocktails against multidrug-resistant Aeromonas salmonicida.</title>
        <authorList>
            <person name="Chen L."/>
            <person name="Yuan S."/>
            <person name="Ma Y."/>
        </authorList>
    </citation>
    <scope>NUCLEOTIDE SEQUENCE [LARGE SCALE GENOMIC DNA]</scope>
</reference>
<organism evidence="1 2">
    <name type="scientific">Aeromonas phage AS-gz</name>
    <dbReference type="NCBI Taxonomy" id="2026082"/>
    <lineage>
        <taxon>Viruses</taxon>
        <taxon>Duplodnaviria</taxon>
        <taxon>Heunggongvirae</taxon>
        <taxon>Uroviricota</taxon>
        <taxon>Caudoviricetes</taxon>
        <taxon>Pantevenvirales</taxon>
        <taxon>Straboviridae</taxon>
        <taxon>Tulanevirus</taxon>
        <taxon>Tulanevirus asgz</taxon>
    </lineage>
</organism>
<evidence type="ECO:0000313" key="2">
    <source>
        <dbReference type="Proteomes" id="UP000221110"/>
    </source>
</evidence>
<dbReference type="KEGG" id="vg:40089483"/>
<protein>
    <submittedName>
        <fullName evidence="1">Uncharacterized protein</fullName>
    </submittedName>
</protein>
<dbReference type="GeneID" id="40089483"/>
<keyword evidence="2" id="KW-1185">Reference proteome</keyword>
<name>A0A223LGL8_9CAUD</name>
<accession>A0A223LGL8</accession>
<sequence length="63" mass="7295">MYEVKWIEINRDNHGVTFAMNTPNGVLIRVNYTFKAEKFDMTFIPDIKVVNNPNGNGYIFCHG</sequence>
<dbReference type="Proteomes" id="UP000221110">
    <property type="component" value="Segment"/>
</dbReference>